<name>A0A9I9EIH6_CUCME</name>
<comment type="caution">
    <text evidence="1">Lacks conserved residue(s) required for the propagation of feature annotation.</text>
</comment>
<feature type="domain" description="PLAT" evidence="2">
    <location>
        <begin position="1"/>
        <end position="32"/>
    </location>
</feature>
<dbReference type="InterPro" id="IPR001024">
    <property type="entry name" value="PLAT/LH2_dom"/>
</dbReference>
<dbReference type="EnsemblPlants" id="MELO3C034203.2.1">
    <property type="protein sequence ID" value="MELO3C034203.2.1"/>
    <property type="gene ID" value="MELO3C034203.2"/>
</dbReference>
<protein>
    <recommendedName>
        <fullName evidence="2">PLAT domain-containing protein</fullName>
    </recommendedName>
</protein>
<evidence type="ECO:0000256" key="1">
    <source>
        <dbReference type="PROSITE-ProRule" id="PRU00152"/>
    </source>
</evidence>
<dbReference type="Gramene" id="MELO3C034203.2.1">
    <property type="protein sequence ID" value="MELO3C034203.2.1"/>
    <property type="gene ID" value="MELO3C034203.2"/>
</dbReference>
<reference evidence="3" key="1">
    <citation type="submission" date="2023-03" db="UniProtKB">
        <authorList>
            <consortium name="EnsemblPlants"/>
        </authorList>
    </citation>
    <scope>IDENTIFICATION</scope>
</reference>
<evidence type="ECO:0000259" key="2">
    <source>
        <dbReference type="PROSITE" id="PS50095"/>
    </source>
</evidence>
<dbReference type="PROSITE" id="PS50095">
    <property type="entry name" value="PLAT"/>
    <property type="match status" value="1"/>
</dbReference>
<accession>A0A9I9EIH6</accession>
<proteinExistence type="predicted"/>
<sequence length="32" mass="3846">MGRIWYAFFERWNTAVNADGWMVNTVQVRDLV</sequence>
<organism evidence="3">
    <name type="scientific">Cucumis melo</name>
    <name type="common">Muskmelon</name>
    <dbReference type="NCBI Taxonomy" id="3656"/>
    <lineage>
        <taxon>Eukaryota</taxon>
        <taxon>Viridiplantae</taxon>
        <taxon>Streptophyta</taxon>
        <taxon>Embryophyta</taxon>
        <taxon>Tracheophyta</taxon>
        <taxon>Spermatophyta</taxon>
        <taxon>Magnoliopsida</taxon>
        <taxon>eudicotyledons</taxon>
        <taxon>Gunneridae</taxon>
        <taxon>Pentapetalae</taxon>
        <taxon>rosids</taxon>
        <taxon>fabids</taxon>
        <taxon>Cucurbitales</taxon>
        <taxon>Cucurbitaceae</taxon>
        <taxon>Benincaseae</taxon>
        <taxon>Cucumis</taxon>
    </lineage>
</organism>
<evidence type="ECO:0000313" key="3">
    <source>
        <dbReference type="EnsemblPlants" id="MELO3C034203.2.1"/>
    </source>
</evidence>
<dbReference type="AlphaFoldDB" id="A0A9I9EIH6"/>